<sequence length="86" mass="9743">MPHLRQRSYLCSNGPMCSILCHGGTILSKPEFRKNECFYLMLNKPGLRKPATPMRPSPPLESSLKVSPHHADQQSTLPEVLYTCYL</sequence>
<keyword evidence="3" id="KW-1185">Reference proteome</keyword>
<dbReference type="EMBL" id="JAYMGO010000024">
    <property type="protein sequence ID" value="KAL1248652.1"/>
    <property type="molecule type" value="Genomic_DNA"/>
</dbReference>
<feature type="region of interest" description="Disordered" evidence="1">
    <location>
        <begin position="49"/>
        <end position="74"/>
    </location>
</feature>
<accession>A0ABR3LAG5</accession>
<reference evidence="2 3" key="1">
    <citation type="submission" date="2023-09" db="EMBL/GenBank/DDBJ databases">
        <authorList>
            <person name="Wang M."/>
        </authorList>
    </citation>
    <scope>NUCLEOTIDE SEQUENCE [LARGE SCALE GENOMIC DNA]</scope>
    <source>
        <strain evidence="2">GT-2023</strain>
        <tissue evidence="2">Liver</tissue>
    </source>
</reference>
<protein>
    <submittedName>
        <fullName evidence="2">Uncharacterized protein</fullName>
    </submittedName>
</protein>
<evidence type="ECO:0000256" key="1">
    <source>
        <dbReference type="SAM" id="MobiDB-lite"/>
    </source>
</evidence>
<dbReference type="Proteomes" id="UP001558613">
    <property type="component" value="Unassembled WGS sequence"/>
</dbReference>
<evidence type="ECO:0000313" key="3">
    <source>
        <dbReference type="Proteomes" id="UP001558613"/>
    </source>
</evidence>
<name>A0ABR3LAG5_9TELE</name>
<proteinExistence type="predicted"/>
<comment type="caution">
    <text evidence="2">The sequence shown here is derived from an EMBL/GenBank/DDBJ whole genome shotgun (WGS) entry which is preliminary data.</text>
</comment>
<gene>
    <name evidence="2" type="ORF">QQF64_021970</name>
</gene>
<evidence type="ECO:0000313" key="2">
    <source>
        <dbReference type="EMBL" id="KAL1248652.1"/>
    </source>
</evidence>
<organism evidence="2 3">
    <name type="scientific">Cirrhinus molitorella</name>
    <name type="common">mud carp</name>
    <dbReference type="NCBI Taxonomy" id="172907"/>
    <lineage>
        <taxon>Eukaryota</taxon>
        <taxon>Metazoa</taxon>
        <taxon>Chordata</taxon>
        <taxon>Craniata</taxon>
        <taxon>Vertebrata</taxon>
        <taxon>Euteleostomi</taxon>
        <taxon>Actinopterygii</taxon>
        <taxon>Neopterygii</taxon>
        <taxon>Teleostei</taxon>
        <taxon>Ostariophysi</taxon>
        <taxon>Cypriniformes</taxon>
        <taxon>Cyprinidae</taxon>
        <taxon>Labeoninae</taxon>
        <taxon>Labeonini</taxon>
        <taxon>Cirrhinus</taxon>
    </lineage>
</organism>